<sequence>MAEVRAHRGAGKGLSPSGLSALLIGIALFSTIEVASKLMQTGGGVAGDHPFWLAFFRFTGSGLLLAPLGLRLLHSGGVTPGNRDALRFAGLGLLGITVMAAFFHSAITYLPANIAALVFSCNPVFVVLFAPLVLPERITPRRVIAVAVCLAGIAVLARDGTDGPSTVGLLLMVAALIAFAFYTVIARRLTPRYGALPVTAFAVLAGGIFLLPLAWVFEGLPPGNYGAADWLGIAYLAVFATALGYFLYFYGLGHVDAGIGSMAFFLKPVLAAVFAWFVLGEGLSPHEFAGGALILAGMAVALWRRKPRRT</sequence>
<keyword evidence="5 6" id="KW-0472">Membrane</keyword>
<dbReference type="InterPro" id="IPR037185">
    <property type="entry name" value="EmrE-like"/>
</dbReference>
<reference evidence="9" key="1">
    <citation type="submission" date="2015-02" db="EMBL/GenBank/DDBJ databases">
        <title>Description and complete genome sequence of the first cultured representative of the subdivision 5 of the Verrucomicrobia phylum.</title>
        <authorList>
            <person name="Spring S."/>
            <person name="Bunk B."/>
            <person name="Sproer C."/>
            <person name="Klenk H.-P."/>
        </authorList>
    </citation>
    <scope>NUCLEOTIDE SEQUENCE [LARGE SCALE GENOMIC DNA]</scope>
    <source>
        <strain evidence="9">L21-Fru-AB</strain>
    </source>
</reference>
<reference evidence="8 9" key="2">
    <citation type="journal article" date="2016" name="ISME J.">
        <title>Characterization of the first cultured representative of Verrucomicrobia subdivision 5 indicates the proposal of a novel phylum.</title>
        <authorList>
            <person name="Spring S."/>
            <person name="Bunk B."/>
            <person name="Sproer C."/>
            <person name="Schumann P."/>
            <person name="Rohde M."/>
            <person name="Tindall B.J."/>
            <person name="Klenk H.P."/>
        </authorList>
    </citation>
    <scope>NUCLEOTIDE SEQUENCE [LARGE SCALE GENOMIC DNA]</scope>
    <source>
        <strain evidence="8 9">L21-Fru-AB</strain>
    </source>
</reference>
<dbReference type="PANTHER" id="PTHR32322:SF2">
    <property type="entry name" value="EAMA DOMAIN-CONTAINING PROTEIN"/>
    <property type="match status" value="1"/>
</dbReference>
<feature type="transmembrane region" description="Helical" evidence="6">
    <location>
        <begin position="193"/>
        <end position="215"/>
    </location>
</feature>
<evidence type="ECO:0000256" key="5">
    <source>
        <dbReference type="ARBA" id="ARBA00023136"/>
    </source>
</evidence>
<dbReference type="EMBL" id="CP010904">
    <property type="protein sequence ID" value="AKJ63322.1"/>
    <property type="molecule type" value="Genomic_DNA"/>
</dbReference>
<feature type="domain" description="EamA" evidence="7">
    <location>
        <begin position="167"/>
        <end position="302"/>
    </location>
</feature>
<feature type="transmembrane region" description="Helical" evidence="6">
    <location>
        <begin position="21"/>
        <end position="39"/>
    </location>
</feature>
<comment type="similarity">
    <text evidence="2">Belongs to the EamA transporter family.</text>
</comment>
<protein>
    <submittedName>
        <fullName evidence="8">Putative inner membrane transporter yiJE</fullName>
    </submittedName>
</protein>
<dbReference type="OrthoDB" id="9813604at2"/>
<proteinExistence type="inferred from homology"/>
<feature type="transmembrane region" description="Helical" evidence="6">
    <location>
        <begin position="285"/>
        <end position="303"/>
    </location>
</feature>
<accession>A0A0G3ED90</accession>
<feature type="transmembrane region" description="Helical" evidence="6">
    <location>
        <begin position="257"/>
        <end position="279"/>
    </location>
</feature>
<keyword evidence="9" id="KW-1185">Reference proteome</keyword>
<dbReference type="InterPro" id="IPR000620">
    <property type="entry name" value="EamA_dom"/>
</dbReference>
<dbReference type="SUPFAM" id="SSF103481">
    <property type="entry name" value="Multidrug resistance efflux transporter EmrE"/>
    <property type="match status" value="2"/>
</dbReference>
<dbReference type="STRING" id="1307763.L21SP4_00033"/>
<dbReference type="InterPro" id="IPR050638">
    <property type="entry name" value="AA-Vitamin_Transporters"/>
</dbReference>
<comment type="subcellular location">
    <subcellularLocation>
        <location evidence="1">Membrane</location>
        <topology evidence="1">Multi-pass membrane protein</topology>
    </subcellularLocation>
</comment>
<keyword evidence="4 6" id="KW-1133">Transmembrane helix</keyword>
<feature type="domain" description="EamA" evidence="7">
    <location>
        <begin position="18"/>
        <end position="156"/>
    </location>
</feature>
<feature type="transmembrane region" description="Helical" evidence="6">
    <location>
        <begin position="143"/>
        <end position="161"/>
    </location>
</feature>
<gene>
    <name evidence="8" type="primary">yijE</name>
    <name evidence="8" type="ORF">L21SP4_00033</name>
</gene>
<feature type="transmembrane region" description="Helical" evidence="6">
    <location>
        <begin position="167"/>
        <end position="186"/>
    </location>
</feature>
<name>A0A0G3ED90_9BACT</name>
<feature type="transmembrane region" description="Helical" evidence="6">
    <location>
        <begin position="85"/>
        <end position="107"/>
    </location>
</feature>
<evidence type="ECO:0000256" key="1">
    <source>
        <dbReference type="ARBA" id="ARBA00004141"/>
    </source>
</evidence>
<dbReference type="Gene3D" id="1.10.3730.20">
    <property type="match status" value="1"/>
</dbReference>
<feature type="transmembrane region" description="Helical" evidence="6">
    <location>
        <begin position="227"/>
        <end position="250"/>
    </location>
</feature>
<evidence type="ECO:0000256" key="6">
    <source>
        <dbReference type="SAM" id="Phobius"/>
    </source>
</evidence>
<evidence type="ECO:0000256" key="2">
    <source>
        <dbReference type="ARBA" id="ARBA00007362"/>
    </source>
</evidence>
<evidence type="ECO:0000256" key="3">
    <source>
        <dbReference type="ARBA" id="ARBA00022692"/>
    </source>
</evidence>
<evidence type="ECO:0000256" key="4">
    <source>
        <dbReference type="ARBA" id="ARBA00022989"/>
    </source>
</evidence>
<dbReference type="Pfam" id="PF00892">
    <property type="entry name" value="EamA"/>
    <property type="match status" value="2"/>
</dbReference>
<dbReference type="GO" id="GO:0016020">
    <property type="term" value="C:membrane"/>
    <property type="evidence" value="ECO:0007669"/>
    <property type="project" value="UniProtKB-SubCell"/>
</dbReference>
<evidence type="ECO:0000313" key="9">
    <source>
        <dbReference type="Proteomes" id="UP000035268"/>
    </source>
</evidence>
<evidence type="ECO:0000313" key="8">
    <source>
        <dbReference type="EMBL" id="AKJ63322.1"/>
    </source>
</evidence>
<dbReference type="PANTHER" id="PTHR32322">
    <property type="entry name" value="INNER MEMBRANE TRANSPORTER"/>
    <property type="match status" value="1"/>
</dbReference>
<organism evidence="8 9">
    <name type="scientific">Kiritimatiella glycovorans</name>
    <dbReference type="NCBI Taxonomy" id="1307763"/>
    <lineage>
        <taxon>Bacteria</taxon>
        <taxon>Pseudomonadati</taxon>
        <taxon>Kiritimatiellota</taxon>
        <taxon>Kiritimatiellia</taxon>
        <taxon>Kiritimatiellales</taxon>
        <taxon>Kiritimatiellaceae</taxon>
        <taxon>Kiritimatiella</taxon>
    </lineage>
</organism>
<dbReference type="RefSeq" id="WP_160300593.1">
    <property type="nucleotide sequence ID" value="NZ_CP010904.1"/>
</dbReference>
<feature type="transmembrane region" description="Helical" evidence="6">
    <location>
        <begin position="113"/>
        <end position="134"/>
    </location>
</feature>
<keyword evidence="3 6" id="KW-0812">Transmembrane</keyword>
<feature type="transmembrane region" description="Helical" evidence="6">
    <location>
        <begin position="51"/>
        <end position="73"/>
    </location>
</feature>
<dbReference type="Proteomes" id="UP000035268">
    <property type="component" value="Chromosome"/>
</dbReference>
<dbReference type="KEGG" id="vbl:L21SP4_00033"/>
<dbReference type="AlphaFoldDB" id="A0A0G3ED90"/>
<evidence type="ECO:0000259" key="7">
    <source>
        <dbReference type="Pfam" id="PF00892"/>
    </source>
</evidence>